<dbReference type="AlphaFoldDB" id="A0A4Q0P830"/>
<gene>
    <name evidence="1" type="ORF">DSM00_1983</name>
</gene>
<dbReference type="InterPro" id="IPR046584">
    <property type="entry name" value="DUF6642"/>
</dbReference>
<protein>
    <recommendedName>
        <fullName evidence="3">CHAT domain-containing protein</fullName>
    </recommendedName>
</protein>
<evidence type="ECO:0000313" key="2">
    <source>
        <dbReference type="Proteomes" id="UP000289238"/>
    </source>
</evidence>
<comment type="caution">
    <text evidence="1">The sequence shown here is derived from an EMBL/GenBank/DDBJ whole genome shotgun (WGS) entry which is preliminary data.</text>
</comment>
<dbReference type="EMBL" id="QOVM01000004">
    <property type="protein sequence ID" value="RXG21919.1"/>
    <property type="molecule type" value="Genomic_DNA"/>
</dbReference>
<dbReference type="Proteomes" id="UP000289238">
    <property type="component" value="Unassembled WGS sequence"/>
</dbReference>
<evidence type="ECO:0008006" key="3">
    <source>
        <dbReference type="Google" id="ProtNLM"/>
    </source>
</evidence>
<dbReference type="Pfam" id="PF20347">
    <property type="entry name" value="DUF6642"/>
    <property type="match status" value="1"/>
</dbReference>
<evidence type="ECO:0000313" key="1">
    <source>
        <dbReference type="EMBL" id="RXG21919.1"/>
    </source>
</evidence>
<sequence>MKPDNHIFAIEGEWETKLNKELTIKSTLTLLKEVCNVESIFRKTNTVESLIQYLEVSSTASYKKYGTIVIGTHGDKGEILLSDSESISIRDLAGQCENLFTDKIVHFSSCGILKRMTDIEYFKKLTNAKGVCGYSKKVLFLESSIFDILLFNRLYRNNSLTKTQEFLMNNYPDLVKKLGFKVL</sequence>
<organism evidence="1 2">
    <name type="scientific">Leeuwenhoekiella aequorea</name>
    <dbReference type="NCBI Taxonomy" id="283736"/>
    <lineage>
        <taxon>Bacteria</taxon>
        <taxon>Pseudomonadati</taxon>
        <taxon>Bacteroidota</taxon>
        <taxon>Flavobacteriia</taxon>
        <taxon>Flavobacteriales</taxon>
        <taxon>Flavobacteriaceae</taxon>
        <taxon>Leeuwenhoekiella</taxon>
    </lineage>
</organism>
<dbReference type="RefSeq" id="WP_128757833.1">
    <property type="nucleotide sequence ID" value="NZ_QOVM01000004.1"/>
</dbReference>
<proteinExistence type="predicted"/>
<name>A0A4Q0P830_9FLAO</name>
<keyword evidence="2" id="KW-1185">Reference proteome</keyword>
<reference evidence="1 2" key="1">
    <citation type="submission" date="2018-07" db="EMBL/GenBank/DDBJ databases">
        <title>Leeuwenhoekiella genomics.</title>
        <authorList>
            <person name="Tahon G."/>
            <person name="Willems A."/>
        </authorList>
    </citation>
    <scope>NUCLEOTIDE SEQUENCE [LARGE SCALE GENOMIC DNA]</scope>
    <source>
        <strain evidence="1 2">LMG 22550</strain>
    </source>
</reference>
<dbReference type="OrthoDB" id="1073355at2"/>
<accession>A0A4Q0P830</accession>